<feature type="active site" description="Proton acceptor" evidence="3">
    <location>
        <position position="83"/>
    </location>
</feature>
<comment type="caution">
    <text evidence="3">Lacks conserved residue(s) required for the propagation of feature annotation.</text>
</comment>
<comment type="catalytic activity">
    <reaction evidence="3">
        <text>UTP + H2O = UMP + diphosphate + H(+)</text>
        <dbReference type="Rhea" id="RHEA:29395"/>
        <dbReference type="ChEBI" id="CHEBI:15377"/>
        <dbReference type="ChEBI" id="CHEBI:15378"/>
        <dbReference type="ChEBI" id="CHEBI:33019"/>
        <dbReference type="ChEBI" id="CHEBI:46398"/>
        <dbReference type="ChEBI" id="CHEBI:57865"/>
        <dbReference type="EC" id="3.6.1.9"/>
    </reaction>
</comment>
<proteinExistence type="inferred from homology"/>
<feature type="site" description="Important for substrate specificity" evidence="3">
    <location>
        <position position="168"/>
    </location>
</feature>
<dbReference type="Pfam" id="PF02545">
    <property type="entry name" value="Maf"/>
    <property type="match status" value="1"/>
</dbReference>
<dbReference type="InterPro" id="IPR003697">
    <property type="entry name" value="Maf-like"/>
</dbReference>
<dbReference type="InterPro" id="IPR029001">
    <property type="entry name" value="ITPase-like_fam"/>
</dbReference>
<evidence type="ECO:0000313" key="4">
    <source>
        <dbReference type="EMBL" id="MBB6729312.1"/>
    </source>
</evidence>
<name>A0A7X0SG26_9BACL</name>
<comment type="cofactor">
    <cofactor evidence="1 3">
        <name>a divalent metal cation</name>
        <dbReference type="ChEBI" id="CHEBI:60240"/>
    </cofactor>
</comment>
<gene>
    <name evidence="4" type="primary">maf</name>
    <name evidence="4" type="ORF">H7C18_00180</name>
</gene>
<keyword evidence="3" id="KW-0546">Nucleotide metabolism</keyword>
<comment type="function">
    <text evidence="3">Nucleoside triphosphate pyrophosphatase that hydrolyzes dTTP and UTP. May have a dual role in cell division arrest and in preventing the incorporation of modified nucleotides into cellular nucleic acids.</text>
</comment>
<dbReference type="Gene3D" id="3.90.950.10">
    <property type="match status" value="1"/>
</dbReference>
<dbReference type="EMBL" id="JACJVO010000001">
    <property type="protein sequence ID" value="MBB6729312.1"/>
    <property type="molecule type" value="Genomic_DNA"/>
</dbReference>
<dbReference type="PANTHER" id="PTHR43213">
    <property type="entry name" value="BIFUNCTIONAL DTTP/UTP PYROPHOSPHATASE/METHYLTRANSFERASE PROTEIN-RELATED"/>
    <property type="match status" value="1"/>
</dbReference>
<dbReference type="PIRSF" id="PIRSF006305">
    <property type="entry name" value="Maf"/>
    <property type="match status" value="1"/>
</dbReference>
<dbReference type="RefSeq" id="WP_185126988.1">
    <property type="nucleotide sequence ID" value="NZ_JACJVO010000001.1"/>
</dbReference>
<keyword evidence="2 3" id="KW-0378">Hydrolase</keyword>
<reference evidence="4 5" key="1">
    <citation type="submission" date="2020-08" db="EMBL/GenBank/DDBJ databases">
        <title>Cohnella phylogeny.</title>
        <authorList>
            <person name="Dunlap C."/>
        </authorList>
    </citation>
    <scope>NUCLEOTIDE SEQUENCE [LARGE SCALE GENOMIC DNA]</scope>
    <source>
        <strain evidence="4 5">CBP 2801</strain>
    </source>
</reference>
<dbReference type="PANTHER" id="PTHR43213:SF5">
    <property type="entry name" value="BIFUNCTIONAL DTTP_UTP PYROPHOSPHATASE_METHYLTRANSFERASE PROTEIN-RELATED"/>
    <property type="match status" value="1"/>
</dbReference>
<dbReference type="EC" id="3.6.1.9" evidence="3"/>
<sequence length="205" mass="21885">MNADSSSNTRAVLALASSSPRRRELIALLGLPVRVVPSSADESTPPGWLPSRIVEELARRKAQAVAGRSEATDDEMLIVVGSDTIVVLDGEAMGKPADAEDAVATLRRLSGRTHEVYTGVSCIEVRTGRTLTAHRVTSVRMKELSEERIARYVATGEPLDKAGSYGIQGIGSLLVEGIEGCYFNVVGLPLSLLADLLERYGIVLP</sequence>
<comment type="subcellular location">
    <subcellularLocation>
        <location evidence="3">Cytoplasm</location>
    </subcellularLocation>
</comment>
<dbReference type="SUPFAM" id="SSF52972">
    <property type="entry name" value="ITPase-like"/>
    <property type="match status" value="1"/>
</dbReference>
<dbReference type="NCBIfam" id="TIGR00172">
    <property type="entry name" value="maf"/>
    <property type="match status" value="1"/>
</dbReference>
<feature type="site" description="Important for substrate specificity" evidence="3">
    <location>
        <position position="84"/>
    </location>
</feature>
<dbReference type="GO" id="GO:0047429">
    <property type="term" value="F:nucleoside triphosphate diphosphatase activity"/>
    <property type="evidence" value="ECO:0007669"/>
    <property type="project" value="UniProtKB-EC"/>
</dbReference>
<protein>
    <recommendedName>
        <fullName evidence="3">dTTP/UTP pyrophosphatase</fullName>
        <shortName evidence="3">dTTPase/UTPase</shortName>
        <ecNumber evidence="3">3.6.1.9</ecNumber>
    </recommendedName>
    <alternativeName>
        <fullName evidence="3">Nucleoside triphosphate pyrophosphatase</fullName>
    </alternativeName>
    <alternativeName>
        <fullName evidence="3">Nucleotide pyrophosphatase</fullName>
        <shortName evidence="3">Nucleotide PPase</shortName>
    </alternativeName>
</protein>
<dbReference type="CDD" id="cd00555">
    <property type="entry name" value="Maf"/>
    <property type="match status" value="1"/>
</dbReference>
<accession>A0A7X0SG26</accession>
<evidence type="ECO:0000256" key="3">
    <source>
        <dbReference type="HAMAP-Rule" id="MF_00528"/>
    </source>
</evidence>
<dbReference type="GO" id="GO:0009117">
    <property type="term" value="P:nucleotide metabolic process"/>
    <property type="evidence" value="ECO:0007669"/>
    <property type="project" value="UniProtKB-KW"/>
</dbReference>
<dbReference type="HAMAP" id="MF_00528">
    <property type="entry name" value="Maf"/>
    <property type="match status" value="1"/>
</dbReference>
<dbReference type="AlphaFoldDB" id="A0A7X0SG26"/>
<feature type="site" description="Important for substrate specificity" evidence="3">
    <location>
        <position position="21"/>
    </location>
</feature>
<evidence type="ECO:0000256" key="1">
    <source>
        <dbReference type="ARBA" id="ARBA00001968"/>
    </source>
</evidence>
<keyword evidence="3" id="KW-0963">Cytoplasm</keyword>
<evidence type="ECO:0000313" key="5">
    <source>
        <dbReference type="Proteomes" id="UP000564644"/>
    </source>
</evidence>
<comment type="catalytic activity">
    <reaction evidence="3">
        <text>dTTP + H2O = dTMP + diphosphate + H(+)</text>
        <dbReference type="Rhea" id="RHEA:28534"/>
        <dbReference type="ChEBI" id="CHEBI:15377"/>
        <dbReference type="ChEBI" id="CHEBI:15378"/>
        <dbReference type="ChEBI" id="CHEBI:33019"/>
        <dbReference type="ChEBI" id="CHEBI:37568"/>
        <dbReference type="ChEBI" id="CHEBI:63528"/>
        <dbReference type="EC" id="3.6.1.9"/>
    </reaction>
</comment>
<keyword evidence="5" id="KW-1185">Reference proteome</keyword>
<dbReference type="GO" id="GO:0005737">
    <property type="term" value="C:cytoplasm"/>
    <property type="evidence" value="ECO:0007669"/>
    <property type="project" value="UniProtKB-SubCell"/>
</dbReference>
<evidence type="ECO:0000256" key="2">
    <source>
        <dbReference type="ARBA" id="ARBA00022801"/>
    </source>
</evidence>
<dbReference type="Proteomes" id="UP000564644">
    <property type="component" value="Unassembled WGS sequence"/>
</dbReference>
<comment type="similarity">
    <text evidence="3">Belongs to the Maf family. YhdE subfamily.</text>
</comment>
<organism evidence="4 5">
    <name type="scientific">Cohnella zeiphila</name>
    <dbReference type="NCBI Taxonomy" id="2761120"/>
    <lineage>
        <taxon>Bacteria</taxon>
        <taxon>Bacillati</taxon>
        <taxon>Bacillota</taxon>
        <taxon>Bacilli</taxon>
        <taxon>Bacillales</taxon>
        <taxon>Paenibacillaceae</taxon>
        <taxon>Cohnella</taxon>
    </lineage>
</organism>
<comment type="caution">
    <text evidence="4">The sequence shown here is derived from an EMBL/GenBank/DDBJ whole genome shotgun (WGS) entry which is preliminary data.</text>
</comment>